<feature type="compositionally biased region" description="Polar residues" evidence="1">
    <location>
        <begin position="307"/>
        <end position="321"/>
    </location>
</feature>
<dbReference type="InterPro" id="IPR010344">
    <property type="entry name" value="YbjH"/>
</dbReference>
<dbReference type="Proteomes" id="UP000321583">
    <property type="component" value="Unassembled WGS sequence"/>
</dbReference>
<protein>
    <submittedName>
        <fullName evidence="3">Exopolysaccharide biosynthesis protein YbjH</fullName>
    </submittedName>
</protein>
<keyword evidence="4" id="KW-1185">Reference proteome</keyword>
<keyword evidence="2" id="KW-0732">Signal</keyword>
<evidence type="ECO:0000256" key="1">
    <source>
        <dbReference type="SAM" id="MobiDB-lite"/>
    </source>
</evidence>
<dbReference type="Pfam" id="PF06082">
    <property type="entry name" value="YjbH"/>
    <property type="match status" value="1"/>
</dbReference>
<dbReference type="RefSeq" id="WP_147208700.1">
    <property type="nucleotide sequence ID" value="NZ_VLJS01000069.1"/>
</dbReference>
<name>A0A562DIA3_9GAMM</name>
<reference evidence="3 4" key="1">
    <citation type="submission" date="2019-07" db="EMBL/GenBank/DDBJ databases">
        <title>Genome sequencing of lignin-degrading bacterial isolates.</title>
        <authorList>
            <person name="Gladden J."/>
        </authorList>
    </citation>
    <scope>NUCLEOTIDE SEQUENCE [LARGE SCALE GENOMIC DNA]</scope>
    <source>
        <strain evidence="3 4">J19</strain>
    </source>
</reference>
<comment type="caution">
    <text evidence="3">The sequence shown here is derived from an EMBL/GenBank/DDBJ whole genome shotgun (WGS) entry which is preliminary data.</text>
</comment>
<feature type="signal peptide" evidence="2">
    <location>
        <begin position="1"/>
        <end position="27"/>
    </location>
</feature>
<organism evidence="3 4">
    <name type="scientific">Pseudoxanthomonas taiwanensis J19</name>
    <dbReference type="NCBI Taxonomy" id="935569"/>
    <lineage>
        <taxon>Bacteria</taxon>
        <taxon>Pseudomonadati</taxon>
        <taxon>Pseudomonadota</taxon>
        <taxon>Gammaproteobacteria</taxon>
        <taxon>Lysobacterales</taxon>
        <taxon>Lysobacteraceae</taxon>
        <taxon>Pseudoxanthomonas</taxon>
    </lineage>
</organism>
<feature type="chain" id="PRO_5021943016" evidence="2">
    <location>
        <begin position="28"/>
        <end position="743"/>
    </location>
</feature>
<dbReference type="OrthoDB" id="19542at2"/>
<accession>A0A562DIA3</accession>
<gene>
    <name evidence="3" type="ORF">L613_000400000240</name>
</gene>
<evidence type="ECO:0000313" key="4">
    <source>
        <dbReference type="Proteomes" id="UP000321583"/>
    </source>
</evidence>
<evidence type="ECO:0000313" key="3">
    <source>
        <dbReference type="EMBL" id="TWH09303.1"/>
    </source>
</evidence>
<sequence length="743" mass="82678">MSRNSLRHRALPALSLLSLAVCGGLRAEVPATQNDWGGIGLLQTPTARMAEEGEFAFTASHTSPYTRYNVAMQPFSWFEGVYRYVNVAGVPYGPESLSGDQNYKDKSIDFKLKLWDEGRWLPAVAFGARDIGGTGLFSSEYLVASKRFGDLDASLGFATGYLGSNGDFRNPLRVIDDRFDIRPRQRGTGEFNTQSMFRGPIGIFGGVAWQTPWHPLLVKIEYDGHDYDQEARPRNIAVVIPQKSRINLGVQYTPKPGVRITLGWERGNELLATLTLRGNLKNSPRPNRWLDPPKPPLRSEVARNADASANSKSPTDASDSAPQGADAEAIAASNNHPLLPGHTWESVDVELRRSAGFYVQKVEVNDHEVILHGTQLKYFYPTEGLGRAARVLDTAIDPSVDWVTLEYTRQNMPIAQSSVSRNALNAYAQGDIDLTEMARHVEVNPPGSSREGEVVYEGPKGRLFDYHVSPGLNEIIGGPDGFFLYQLTANLHTSLRVNDSTWLTATTAVDVHNNFRKFKYDAPSNLPRVRTDIRHYVTTSDVTIPNFQVTTVHALGRDLYGMAYAGLLEMMYGGVGGELLYRPVGQRWALGVEANWVKQRDFDQKFSFRDYEVATGHATLYTHFGDDGRVQVATSAGRYLAGDWGVTLDVSRMFRNGVVMGAFATKTDVSSAEFGEGSFDKGIYLSVPMDLLLPRSSQVRSRLMWHPLVRDGGARLQRKYSLYSLTGERDSHFYFDNIEYIDP</sequence>
<evidence type="ECO:0000256" key="2">
    <source>
        <dbReference type="SAM" id="SignalP"/>
    </source>
</evidence>
<dbReference type="EMBL" id="VLJS01000069">
    <property type="protein sequence ID" value="TWH09303.1"/>
    <property type="molecule type" value="Genomic_DNA"/>
</dbReference>
<proteinExistence type="predicted"/>
<dbReference type="AlphaFoldDB" id="A0A562DIA3"/>
<feature type="region of interest" description="Disordered" evidence="1">
    <location>
        <begin position="282"/>
        <end position="326"/>
    </location>
</feature>